<gene>
    <name evidence="12" type="ORF">H7B90_25115</name>
</gene>
<dbReference type="PANTHER" id="PTHR42713">
    <property type="entry name" value="HISTIDINE KINASE-RELATED"/>
    <property type="match status" value="1"/>
</dbReference>
<dbReference type="PANTHER" id="PTHR42713:SF3">
    <property type="entry name" value="TRANSCRIPTIONAL REGULATORY PROTEIN HPTR"/>
    <property type="match status" value="1"/>
</dbReference>
<evidence type="ECO:0000256" key="3">
    <source>
        <dbReference type="ARBA" id="ARBA00022553"/>
    </source>
</evidence>
<dbReference type="CDD" id="cd17536">
    <property type="entry name" value="REC_YesN-like"/>
    <property type="match status" value="1"/>
</dbReference>
<keyword evidence="2" id="KW-0963">Cytoplasm</keyword>
<dbReference type="Gene3D" id="1.10.10.60">
    <property type="entry name" value="Homeodomain-like"/>
    <property type="match status" value="2"/>
</dbReference>
<dbReference type="GO" id="GO:0005737">
    <property type="term" value="C:cytoplasm"/>
    <property type="evidence" value="ECO:0007669"/>
    <property type="project" value="UniProtKB-SubCell"/>
</dbReference>
<dbReference type="InterPro" id="IPR018060">
    <property type="entry name" value="HTH_AraC"/>
</dbReference>
<dbReference type="SMART" id="SM00342">
    <property type="entry name" value="HTH_ARAC"/>
    <property type="match status" value="1"/>
</dbReference>
<evidence type="ECO:0000256" key="5">
    <source>
        <dbReference type="ARBA" id="ARBA00023015"/>
    </source>
</evidence>
<dbReference type="RefSeq" id="WP_185138644.1">
    <property type="nucleotide sequence ID" value="NZ_JACJVR010000098.1"/>
</dbReference>
<feature type="region of interest" description="Disordered" evidence="9">
    <location>
        <begin position="140"/>
        <end position="167"/>
    </location>
</feature>
<dbReference type="GO" id="GO:0003700">
    <property type="term" value="F:DNA-binding transcription factor activity"/>
    <property type="evidence" value="ECO:0007669"/>
    <property type="project" value="InterPro"/>
</dbReference>
<organism evidence="12 13">
    <name type="scientific">Cohnella xylanilytica</name>
    <dbReference type="NCBI Taxonomy" id="557555"/>
    <lineage>
        <taxon>Bacteria</taxon>
        <taxon>Bacillati</taxon>
        <taxon>Bacillota</taxon>
        <taxon>Bacilli</taxon>
        <taxon>Bacillales</taxon>
        <taxon>Paenibacillaceae</taxon>
        <taxon>Cohnella</taxon>
    </lineage>
</organism>
<keyword evidence="4" id="KW-0902">Two-component regulatory system</keyword>
<dbReference type="Proteomes" id="UP000553776">
    <property type="component" value="Unassembled WGS sequence"/>
</dbReference>
<dbReference type="Pfam" id="PF12833">
    <property type="entry name" value="HTH_18"/>
    <property type="match status" value="1"/>
</dbReference>
<dbReference type="GO" id="GO:0000160">
    <property type="term" value="P:phosphorelay signal transduction system"/>
    <property type="evidence" value="ECO:0007669"/>
    <property type="project" value="UniProtKB-KW"/>
</dbReference>
<feature type="compositionally biased region" description="Pro residues" evidence="9">
    <location>
        <begin position="147"/>
        <end position="159"/>
    </location>
</feature>
<dbReference type="InterPro" id="IPR011006">
    <property type="entry name" value="CheY-like_superfamily"/>
</dbReference>
<dbReference type="PRINTS" id="PR00032">
    <property type="entry name" value="HTHARAC"/>
</dbReference>
<feature type="domain" description="HTH araC/xylS-type" evidence="10">
    <location>
        <begin position="173"/>
        <end position="271"/>
    </location>
</feature>
<keyword evidence="13" id="KW-1185">Reference proteome</keyword>
<keyword evidence="6" id="KW-0238">DNA-binding</keyword>
<name>A0A841U527_9BACL</name>
<keyword evidence="7" id="KW-0804">Transcription</keyword>
<keyword evidence="3 8" id="KW-0597">Phosphoprotein</keyword>
<feature type="domain" description="Response regulatory" evidence="11">
    <location>
        <begin position="3"/>
        <end position="119"/>
    </location>
</feature>
<dbReference type="InterPro" id="IPR020449">
    <property type="entry name" value="Tscrpt_reg_AraC-type_HTH"/>
</dbReference>
<comment type="caution">
    <text evidence="12">The sequence shown here is derived from an EMBL/GenBank/DDBJ whole genome shotgun (WGS) entry which is preliminary data.</text>
</comment>
<evidence type="ECO:0000259" key="10">
    <source>
        <dbReference type="PROSITE" id="PS01124"/>
    </source>
</evidence>
<accession>A0A841U527</accession>
<dbReference type="PROSITE" id="PS01124">
    <property type="entry name" value="HTH_ARAC_FAMILY_2"/>
    <property type="match status" value="1"/>
</dbReference>
<evidence type="ECO:0000256" key="4">
    <source>
        <dbReference type="ARBA" id="ARBA00023012"/>
    </source>
</evidence>
<dbReference type="Gene3D" id="3.40.50.2300">
    <property type="match status" value="1"/>
</dbReference>
<evidence type="ECO:0000256" key="8">
    <source>
        <dbReference type="PROSITE-ProRule" id="PRU00169"/>
    </source>
</evidence>
<protein>
    <submittedName>
        <fullName evidence="12">Response regulator</fullName>
    </submittedName>
</protein>
<dbReference type="InterPro" id="IPR051552">
    <property type="entry name" value="HptR"/>
</dbReference>
<evidence type="ECO:0000313" key="13">
    <source>
        <dbReference type="Proteomes" id="UP000553776"/>
    </source>
</evidence>
<dbReference type="GO" id="GO:0043565">
    <property type="term" value="F:sequence-specific DNA binding"/>
    <property type="evidence" value="ECO:0007669"/>
    <property type="project" value="InterPro"/>
</dbReference>
<reference evidence="12 13" key="1">
    <citation type="submission" date="2020-08" db="EMBL/GenBank/DDBJ databases">
        <title>Cohnella phylogeny.</title>
        <authorList>
            <person name="Dunlap C."/>
        </authorList>
    </citation>
    <scope>NUCLEOTIDE SEQUENCE [LARGE SCALE GENOMIC DNA]</scope>
    <source>
        <strain evidence="12 13">DSM 25239</strain>
    </source>
</reference>
<feature type="modified residue" description="4-aspartylphosphate" evidence="8">
    <location>
        <position position="54"/>
    </location>
</feature>
<evidence type="ECO:0000259" key="11">
    <source>
        <dbReference type="PROSITE" id="PS50110"/>
    </source>
</evidence>
<keyword evidence="5" id="KW-0805">Transcription regulation</keyword>
<evidence type="ECO:0000256" key="7">
    <source>
        <dbReference type="ARBA" id="ARBA00023163"/>
    </source>
</evidence>
<dbReference type="EMBL" id="JACJVR010000098">
    <property type="protein sequence ID" value="MBB6694682.1"/>
    <property type="molecule type" value="Genomic_DNA"/>
</dbReference>
<evidence type="ECO:0000256" key="1">
    <source>
        <dbReference type="ARBA" id="ARBA00004496"/>
    </source>
</evidence>
<dbReference type="SUPFAM" id="SSF52172">
    <property type="entry name" value="CheY-like"/>
    <property type="match status" value="1"/>
</dbReference>
<evidence type="ECO:0000256" key="2">
    <source>
        <dbReference type="ARBA" id="ARBA00022490"/>
    </source>
</evidence>
<comment type="subcellular location">
    <subcellularLocation>
        <location evidence="1">Cytoplasm</location>
    </subcellularLocation>
</comment>
<dbReference type="Pfam" id="PF00072">
    <property type="entry name" value="Response_reg"/>
    <property type="match status" value="1"/>
</dbReference>
<sequence length="272" mass="31300">MYNVLLVDDEDLDLEALRRFIPWERLDMRVVAMNSAVAAAKYVAEADLDVLVTDIRMPRMSGLELAKLAQERNKSLRILFISGYEDFSYAKQALSLNACSYILKPVNDEEVFEALGKAKESLDDERERKRTEQAYLELIRRRGEPDSVPPPSEPQPGPPDSDRKPKKNSKLAQEIIDYIHARLGEVITLRNAANAFSYTPNYLGLMFREETGISFTDYVIQARLTKAQELLRDTNLKIYEIADRVGYRNLNYFSKQFKDSFGLSPLEFRRQS</sequence>
<dbReference type="InterPro" id="IPR018062">
    <property type="entry name" value="HTH_AraC-typ_CS"/>
</dbReference>
<dbReference type="PROSITE" id="PS00041">
    <property type="entry name" value="HTH_ARAC_FAMILY_1"/>
    <property type="match status" value="1"/>
</dbReference>
<dbReference type="SUPFAM" id="SSF46689">
    <property type="entry name" value="Homeodomain-like"/>
    <property type="match status" value="2"/>
</dbReference>
<dbReference type="PROSITE" id="PS50110">
    <property type="entry name" value="RESPONSE_REGULATORY"/>
    <property type="match status" value="1"/>
</dbReference>
<evidence type="ECO:0000313" key="12">
    <source>
        <dbReference type="EMBL" id="MBB6694682.1"/>
    </source>
</evidence>
<proteinExistence type="predicted"/>
<dbReference type="InterPro" id="IPR001789">
    <property type="entry name" value="Sig_transdc_resp-reg_receiver"/>
</dbReference>
<dbReference type="InterPro" id="IPR009057">
    <property type="entry name" value="Homeodomain-like_sf"/>
</dbReference>
<evidence type="ECO:0000256" key="9">
    <source>
        <dbReference type="SAM" id="MobiDB-lite"/>
    </source>
</evidence>
<dbReference type="SMART" id="SM00448">
    <property type="entry name" value="REC"/>
    <property type="match status" value="1"/>
</dbReference>
<evidence type="ECO:0000256" key="6">
    <source>
        <dbReference type="ARBA" id="ARBA00023125"/>
    </source>
</evidence>
<dbReference type="AlphaFoldDB" id="A0A841U527"/>